<dbReference type="GeneID" id="101888061"/>
<reference evidence="4" key="1">
    <citation type="submission" date="2025-08" db="UniProtKB">
        <authorList>
            <consortium name="RefSeq"/>
        </authorList>
    </citation>
    <scope>IDENTIFICATION</scope>
    <source>
        <strain evidence="4">Aabys</strain>
        <tissue evidence="4">Whole body</tissue>
    </source>
</reference>
<accession>A0A9J7CP11</accession>
<feature type="domain" description="Protein TsetseEP" evidence="2">
    <location>
        <begin position="47"/>
        <end position="163"/>
    </location>
</feature>
<dbReference type="OrthoDB" id="8058973at2759"/>
<evidence type="ECO:0000259" key="2">
    <source>
        <dbReference type="Pfam" id="PF05267"/>
    </source>
</evidence>
<sequence length="226" mass="24312">MWILSVLTVAIASNGALSMNIAPLVERNLANTILKSSRSMETNSPRNVQCFSVYLPQINEATNKYEAAYTQCLDTASNATKAVEDEVAGDRATVTQQAGGICALYQSCSQKESSLDFFECYNESAGSAVTTSYDIQTLSKNRWQYVNSRYQVIAYQQQNCTDTCADAYVKETTALYAALDACLAGGGFVTPSTTSAPAPETTTEFTTEYTGLQTTSPGIPTPPPGF</sequence>
<evidence type="ECO:0000313" key="3">
    <source>
        <dbReference type="Proteomes" id="UP001652621"/>
    </source>
</evidence>
<name>A0A9J7CP11_MUSDO</name>
<feature type="signal peptide" evidence="1">
    <location>
        <begin position="1"/>
        <end position="18"/>
    </location>
</feature>
<keyword evidence="1" id="KW-0732">Signal</keyword>
<feature type="chain" id="PRO_5046411551" evidence="1">
    <location>
        <begin position="19"/>
        <end position="226"/>
    </location>
</feature>
<gene>
    <name evidence="4" type="primary">LOC101888061</name>
</gene>
<protein>
    <submittedName>
        <fullName evidence="4">Uncharacterized protein LOC101888061</fullName>
    </submittedName>
</protein>
<dbReference type="VEuPathDB" id="VectorBase:MDOA014549"/>
<organism evidence="3 4">
    <name type="scientific">Musca domestica</name>
    <name type="common">House fly</name>
    <dbReference type="NCBI Taxonomy" id="7370"/>
    <lineage>
        <taxon>Eukaryota</taxon>
        <taxon>Metazoa</taxon>
        <taxon>Ecdysozoa</taxon>
        <taxon>Arthropoda</taxon>
        <taxon>Hexapoda</taxon>
        <taxon>Insecta</taxon>
        <taxon>Pterygota</taxon>
        <taxon>Neoptera</taxon>
        <taxon>Endopterygota</taxon>
        <taxon>Diptera</taxon>
        <taxon>Brachycera</taxon>
        <taxon>Muscomorpha</taxon>
        <taxon>Muscoidea</taxon>
        <taxon>Muscidae</taxon>
        <taxon>Musca</taxon>
    </lineage>
</organism>
<dbReference type="STRING" id="7370.A0A1I8NF70"/>
<dbReference type="RefSeq" id="XP_005179708.2">
    <property type="nucleotide sequence ID" value="XM_005179651.4"/>
</dbReference>
<dbReference type="Pfam" id="PF05267">
    <property type="entry name" value="DUF725"/>
    <property type="match status" value="1"/>
</dbReference>
<dbReference type="Proteomes" id="UP001652621">
    <property type="component" value="Unplaced"/>
</dbReference>
<dbReference type="VEuPathDB" id="VectorBase:MDOMA2_007384"/>
<evidence type="ECO:0000256" key="1">
    <source>
        <dbReference type="SAM" id="SignalP"/>
    </source>
</evidence>
<keyword evidence="3" id="KW-1185">Reference proteome</keyword>
<proteinExistence type="predicted"/>
<dbReference type="InterPro" id="IPR007931">
    <property type="entry name" value="TsetseEP"/>
</dbReference>
<evidence type="ECO:0000313" key="4">
    <source>
        <dbReference type="RefSeq" id="XP_005179708.2"/>
    </source>
</evidence>